<reference evidence="3 4" key="1">
    <citation type="submission" date="2019-07" db="EMBL/GenBank/DDBJ databases">
        <title>Genome sequencing of lignin-degrading bacterial isolates.</title>
        <authorList>
            <person name="Gladden J."/>
        </authorList>
    </citation>
    <scope>NUCLEOTIDE SEQUENCE [LARGE SCALE GENOMIC DNA]</scope>
    <source>
        <strain evidence="3 4">J45</strain>
    </source>
</reference>
<evidence type="ECO:0000256" key="2">
    <source>
        <dbReference type="SAM" id="Phobius"/>
    </source>
</evidence>
<dbReference type="Proteomes" id="UP000317573">
    <property type="component" value="Unassembled WGS sequence"/>
</dbReference>
<dbReference type="EMBL" id="VLJT01000039">
    <property type="protein sequence ID" value="TWH10604.1"/>
    <property type="molecule type" value="Genomic_DNA"/>
</dbReference>
<dbReference type="RefSeq" id="WP_016692013.1">
    <property type="nucleotide sequence ID" value="NZ_VLJT01000039.1"/>
</dbReference>
<dbReference type="AlphaFoldDB" id="A0A562DM21"/>
<sequence>MRRRGARYPDEEYGSPDDENYYDSEYYTEPYYPDDGYYADPYESAPRRASLPVRVLRALSGVVCGAVLVLTLVVCGAQYLAGDRGFPGPGTTSVAAHLVAALVAVIAQVTADRRSGGAALLSSLVVIFTASILMITQWWG</sequence>
<name>A0A562DM21_RHORH</name>
<evidence type="ECO:0000313" key="3">
    <source>
        <dbReference type="EMBL" id="TWH10604.1"/>
    </source>
</evidence>
<evidence type="ECO:0000313" key="4">
    <source>
        <dbReference type="Proteomes" id="UP000317573"/>
    </source>
</evidence>
<accession>A0A562DM21</accession>
<protein>
    <submittedName>
        <fullName evidence="3">Uncharacterized protein</fullName>
    </submittedName>
</protein>
<keyword evidence="2" id="KW-1133">Transmembrane helix</keyword>
<feature type="region of interest" description="Disordered" evidence="1">
    <location>
        <begin position="1"/>
        <end position="25"/>
    </location>
</feature>
<feature type="transmembrane region" description="Helical" evidence="2">
    <location>
        <begin position="93"/>
        <end position="111"/>
    </location>
</feature>
<evidence type="ECO:0000256" key="1">
    <source>
        <dbReference type="SAM" id="MobiDB-lite"/>
    </source>
</evidence>
<feature type="compositionally biased region" description="Acidic residues" evidence="1">
    <location>
        <begin position="11"/>
        <end position="22"/>
    </location>
</feature>
<feature type="transmembrane region" description="Helical" evidence="2">
    <location>
        <begin position="118"/>
        <end position="139"/>
    </location>
</feature>
<keyword evidence="2" id="KW-0812">Transmembrane</keyword>
<keyword evidence="2" id="KW-0472">Membrane</keyword>
<comment type="caution">
    <text evidence="3">The sequence shown here is derived from an EMBL/GenBank/DDBJ whole genome shotgun (WGS) entry which is preliminary data.</text>
</comment>
<proteinExistence type="predicted"/>
<organism evidence="3 4">
    <name type="scientific">Rhodococcus rhodochrous J45</name>
    <dbReference type="NCBI Taxonomy" id="935266"/>
    <lineage>
        <taxon>Bacteria</taxon>
        <taxon>Bacillati</taxon>
        <taxon>Actinomycetota</taxon>
        <taxon>Actinomycetes</taxon>
        <taxon>Mycobacteriales</taxon>
        <taxon>Nocardiaceae</taxon>
        <taxon>Rhodococcus</taxon>
    </lineage>
</organism>
<gene>
    <name evidence="3" type="ORF">L618_000400000850</name>
</gene>
<feature type="transmembrane region" description="Helical" evidence="2">
    <location>
        <begin position="55"/>
        <end position="81"/>
    </location>
</feature>